<sequence>MRCVKPSLAVCRRGLSCPRADEILQLIFFELPNPTSFTLASQRFYKLSQDPYVRAHYFLTRYGPMDAMYWALSRGRIITNRVLDIMMSSGAVLSRYLVQIAMHHYFRTVSHPFIKTTWTRSMPTSAFAHLMVVAADMYGHIPQAKGEDDGSIFSNFLTQSHLPAERRSVKWEEVRDILGTYKFIPFHVKDHLMAQFPLALSIEPRLLPLAVANGFHMDNKYRDFVFRKMFEKVSSLPEDRTDTIVQNVRELRKLDTSMFLSRTVAAEVCMEARSNEAAYAALKKLNESGDLLFELSSVVEELLKLFIKTRSITNNATIPVLRALHMDFPSTDPTVRLVIILTVFVPTSPTPTTVMTPTAMRTKLETLGVAPLTRNDIVNVLLNPFVDRHRNAIDYAKNIVGLSSKEIRDLVEEVAIKCLEVGCKGKLLRRLVEGYPQLKEVIAAVVIEKYQLALEDLPDADDEDTCARYRASLCREYCFLVGPEITEQQAEADDTVMAEVDEEDVEEEEDVDELESLPEDEAHRDASELGMIGQDTLTNMIRQEESYNRGYRRRGYYRYGYSDMSAKLTYPADSLQVGKWIKEQFGLRSPVTAVFMVHAVVNDSLGVRLSHLLLRNDAYLPYDDLLNHVPITLQHFKLLARLGRGTCWSMYRDIEKGAEFYFDASDYLNSQPKQGVKAEVKVEVNQPAIPSVASSSRRASTSRIPAEKSPNKKRPRRSVASGVRSYAVPDSDDEDIADVEEMTSAMQTIAKRRKVETNLQRWIKELSVLLKEENRKYKEKRKRIEKASDPDIKIRLNKSDFMKTLASNLRSLRKKDLDKRRELYGPDVEEVDYSEGEDDEYQIKATRSSRKRKVAN</sequence>
<reference evidence="3 4" key="1">
    <citation type="journal article" date="2016" name="Mol. Biol. Evol.">
        <title>Comparative Genomics of Early-Diverging Mushroom-Forming Fungi Provides Insights into the Origins of Lignocellulose Decay Capabilities.</title>
        <authorList>
            <person name="Nagy L.G."/>
            <person name="Riley R."/>
            <person name="Tritt A."/>
            <person name="Adam C."/>
            <person name="Daum C."/>
            <person name="Floudas D."/>
            <person name="Sun H."/>
            <person name="Yadav J.S."/>
            <person name="Pangilinan J."/>
            <person name="Larsson K.H."/>
            <person name="Matsuura K."/>
            <person name="Barry K."/>
            <person name="Labutti K."/>
            <person name="Kuo R."/>
            <person name="Ohm R.A."/>
            <person name="Bhattacharya S.S."/>
            <person name="Shirouzu T."/>
            <person name="Yoshinaga Y."/>
            <person name="Martin F.M."/>
            <person name="Grigoriev I.V."/>
            <person name="Hibbett D.S."/>
        </authorList>
    </citation>
    <scope>NUCLEOTIDE SEQUENCE [LARGE SCALE GENOMIC DNA]</scope>
    <source>
        <strain evidence="3 4">CBS 109695</strain>
    </source>
</reference>
<feature type="coiled-coil region" evidence="1">
    <location>
        <begin position="752"/>
        <end position="787"/>
    </location>
</feature>
<evidence type="ECO:0000256" key="2">
    <source>
        <dbReference type="SAM" id="MobiDB-lite"/>
    </source>
</evidence>
<dbReference type="STRING" id="436010.A0A166W9V7"/>
<gene>
    <name evidence="3" type="ORF">FIBSPDRAFT_773234</name>
</gene>
<feature type="compositionally biased region" description="Low complexity" evidence="2">
    <location>
        <begin position="691"/>
        <end position="704"/>
    </location>
</feature>
<dbReference type="AlphaFoldDB" id="A0A166W9V7"/>
<dbReference type="Proteomes" id="UP000076532">
    <property type="component" value="Unassembled WGS sequence"/>
</dbReference>
<feature type="compositionally biased region" description="Acidic residues" evidence="2">
    <location>
        <begin position="501"/>
        <end position="519"/>
    </location>
</feature>
<feature type="region of interest" description="Disordered" evidence="2">
    <location>
        <begin position="691"/>
        <end position="730"/>
    </location>
</feature>
<evidence type="ECO:0000256" key="1">
    <source>
        <dbReference type="SAM" id="Coils"/>
    </source>
</evidence>
<name>A0A166W9V7_9AGAM</name>
<dbReference type="EMBL" id="KV417482">
    <property type="protein sequence ID" value="KZP33538.1"/>
    <property type="molecule type" value="Genomic_DNA"/>
</dbReference>
<evidence type="ECO:0000313" key="4">
    <source>
        <dbReference type="Proteomes" id="UP000076532"/>
    </source>
</evidence>
<protein>
    <submittedName>
        <fullName evidence="3">Uncharacterized protein</fullName>
    </submittedName>
</protein>
<feature type="region of interest" description="Disordered" evidence="2">
    <location>
        <begin position="501"/>
        <end position="526"/>
    </location>
</feature>
<keyword evidence="4" id="KW-1185">Reference proteome</keyword>
<accession>A0A166W9V7</accession>
<keyword evidence="1" id="KW-0175">Coiled coil</keyword>
<evidence type="ECO:0000313" key="3">
    <source>
        <dbReference type="EMBL" id="KZP33538.1"/>
    </source>
</evidence>
<organism evidence="3 4">
    <name type="scientific">Athelia psychrophila</name>
    <dbReference type="NCBI Taxonomy" id="1759441"/>
    <lineage>
        <taxon>Eukaryota</taxon>
        <taxon>Fungi</taxon>
        <taxon>Dikarya</taxon>
        <taxon>Basidiomycota</taxon>
        <taxon>Agaricomycotina</taxon>
        <taxon>Agaricomycetes</taxon>
        <taxon>Agaricomycetidae</taxon>
        <taxon>Atheliales</taxon>
        <taxon>Atheliaceae</taxon>
        <taxon>Athelia</taxon>
    </lineage>
</organism>
<dbReference type="OrthoDB" id="270318at2759"/>
<feature type="compositionally biased region" description="Basic residues" evidence="2">
    <location>
        <begin position="847"/>
        <end position="856"/>
    </location>
</feature>
<feature type="region of interest" description="Disordered" evidence="2">
    <location>
        <begin position="833"/>
        <end position="856"/>
    </location>
</feature>
<proteinExistence type="predicted"/>